<sequence>MAMSEAMRPSSDFMSQGKWVPAPRRDIPAGGERYYALKNSGSIVKMGKIRNAYVAIFKHINGRDESLEWWLVETRDCDRKKCAYGLATW</sequence>
<evidence type="ECO:0000313" key="1">
    <source>
        <dbReference type="EMBL" id="MEJ8676089.1"/>
    </source>
</evidence>
<evidence type="ECO:0000313" key="2">
    <source>
        <dbReference type="Proteomes" id="UP001224516"/>
    </source>
</evidence>
<dbReference type="Proteomes" id="UP001224516">
    <property type="component" value="Unassembled WGS sequence"/>
</dbReference>
<protein>
    <submittedName>
        <fullName evidence="1">Uncharacterized protein</fullName>
    </submittedName>
</protein>
<reference evidence="1 2" key="1">
    <citation type="submission" date="2023-12" db="EMBL/GenBank/DDBJ databases">
        <title>Evaluation and characterization of a potential secondary metabolite violacein from indigenous Chromobacterium amazonense SAM215.</title>
        <authorList>
            <person name="Tarafdar M.R."/>
            <person name="Abedin S.M."/>
            <person name="Atiqua A."/>
            <person name="Saha A."/>
            <person name="Khan S.N."/>
        </authorList>
    </citation>
    <scope>NUCLEOTIDE SEQUENCE [LARGE SCALE GENOMIC DNA]</scope>
    <source>
        <strain evidence="1 2">SAM215</strain>
    </source>
</reference>
<dbReference type="EMBL" id="JAVFJF020000035">
    <property type="protein sequence ID" value="MEJ8676089.1"/>
    <property type="molecule type" value="Genomic_DNA"/>
</dbReference>
<name>A0ABU8V4J8_9NEIS</name>
<comment type="caution">
    <text evidence="1">The sequence shown here is derived from an EMBL/GenBank/DDBJ whole genome shotgun (WGS) entry which is preliminary data.</text>
</comment>
<gene>
    <name evidence="1" type="ORF">QCL97_015245</name>
</gene>
<keyword evidence="2" id="KW-1185">Reference proteome</keyword>
<dbReference type="RefSeq" id="WP_307910890.1">
    <property type="nucleotide sequence ID" value="NZ_JAVFJF020000035.1"/>
</dbReference>
<proteinExistence type="predicted"/>
<organism evidence="1 2">
    <name type="scientific">Chromobacterium amazonense</name>
    <dbReference type="NCBI Taxonomy" id="1382803"/>
    <lineage>
        <taxon>Bacteria</taxon>
        <taxon>Pseudomonadati</taxon>
        <taxon>Pseudomonadota</taxon>
        <taxon>Betaproteobacteria</taxon>
        <taxon>Neisseriales</taxon>
        <taxon>Chromobacteriaceae</taxon>
        <taxon>Chromobacterium</taxon>
    </lineage>
</organism>
<accession>A0ABU8V4J8</accession>